<dbReference type="Proteomes" id="UP000596742">
    <property type="component" value="Unassembled WGS sequence"/>
</dbReference>
<keyword evidence="1" id="KW-0472">Membrane</keyword>
<dbReference type="PANTHER" id="PTHR46780">
    <property type="entry name" value="PROTEIN EVA-1"/>
    <property type="match status" value="1"/>
</dbReference>
<feature type="signal peptide" evidence="2">
    <location>
        <begin position="1"/>
        <end position="19"/>
    </location>
</feature>
<dbReference type="EMBL" id="UYJE01002028">
    <property type="protein sequence ID" value="VDI07250.1"/>
    <property type="molecule type" value="Genomic_DNA"/>
</dbReference>
<dbReference type="Pfam" id="PF02140">
    <property type="entry name" value="SUEL_Lectin"/>
    <property type="match status" value="1"/>
</dbReference>
<sequence length="261" mass="29130">MSMLYVVLSSMSILEVVWNNLHHEYILCEDTSNKLECCQECSIQILEATYGRTNCTVCGHKTVSNSTKYNYTNNASTKVSNACDGQQECLLKPTNALYDDPLPGVFKYLNVTYECLHKEITTEKTSANFDLNTPHTKTDPLAYTKITTQETPANIDPTTPGTDIDPLSCRCPCSLVGQNKWGYLRDLNLSFAQLEEILKLDLDILQKLIAINKTNTTMNLRTKYSAADDRFSAVSIGYVGATIICLVLAVFVVMDLIGYCR</sequence>
<feature type="chain" id="PRO_5032398718" description="SUEL-type lectin domain-containing protein" evidence="2">
    <location>
        <begin position="20"/>
        <end position="261"/>
    </location>
</feature>
<feature type="domain" description="SUEL-type lectin" evidence="3">
    <location>
        <begin position="27"/>
        <end position="116"/>
    </location>
</feature>
<dbReference type="Gene3D" id="2.60.120.740">
    <property type="match status" value="1"/>
</dbReference>
<keyword evidence="1" id="KW-0812">Transmembrane</keyword>
<keyword evidence="2" id="KW-0732">Signal</keyword>
<dbReference type="GO" id="GO:0030246">
    <property type="term" value="F:carbohydrate binding"/>
    <property type="evidence" value="ECO:0007669"/>
    <property type="project" value="InterPro"/>
</dbReference>
<keyword evidence="1" id="KW-1133">Transmembrane helix</keyword>
<dbReference type="InterPro" id="IPR043159">
    <property type="entry name" value="Lectin_gal-bd_sf"/>
</dbReference>
<dbReference type="OrthoDB" id="6160868at2759"/>
<dbReference type="InterPro" id="IPR000922">
    <property type="entry name" value="Lectin_gal-bd_dom"/>
</dbReference>
<dbReference type="PROSITE" id="PS50228">
    <property type="entry name" value="SUEL_LECTIN"/>
    <property type="match status" value="1"/>
</dbReference>
<evidence type="ECO:0000313" key="5">
    <source>
        <dbReference type="Proteomes" id="UP000596742"/>
    </source>
</evidence>
<keyword evidence="5" id="KW-1185">Reference proteome</keyword>
<reference evidence="4" key="1">
    <citation type="submission" date="2018-11" db="EMBL/GenBank/DDBJ databases">
        <authorList>
            <person name="Alioto T."/>
            <person name="Alioto T."/>
        </authorList>
    </citation>
    <scope>NUCLEOTIDE SEQUENCE</scope>
</reference>
<proteinExistence type="predicted"/>
<evidence type="ECO:0000313" key="4">
    <source>
        <dbReference type="EMBL" id="VDI07250.1"/>
    </source>
</evidence>
<evidence type="ECO:0000256" key="2">
    <source>
        <dbReference type="SAM" id="SignalP"/>
    </source>
</evidence>
<feature type="transmembrane region" description="Helical" evidence="1">
    <location>
        <begin position="236"/>
        <end position="257"/>
    </location>
</feature>
<evidence type="ECO:0000259" key="3">
    <source>
        <dbReference type="PROSITE" id="PS50228"/>
    </source>
</evidence>
<comment type="caution">
    <text evidence="4">The sequence shown here is derived from an EMBL/GenBank/DDBJ whole genome shotgun (WGS) entry which is preliminary data.</text>
</comment>
<gene>
    <name evidence="4" type="ORF">MGAL_10B048553</name>
</gene>
<protein>
    <recommendedName>
        <fullName evidence="3">SUEL-type lectin domain-containing protein</fullName>
    </recommendedName>
</protein>
<organism evidence="4 5">
    <name type="scientific">Mytilus galloprovincialis</name>
    <name type="common">Mediterranean mussel</name>
    <dbReference type="NCBI Taxonomy" id="29158"/>
    <lineage>
        <taxon>Eukaryota</taxon>
        <taxon>Metazoa</taxon>
        <taxon>Spiralia</taxon>
        <taxon>Lophotrochozoa</taxon>
        <taxon>Mollusca</taxon>
        <taxon>Bivalvia</taxon>
        <taxon>Autobranchia</taxon>
        <taxon>Pteriomorphia</taxon>
        <taxon>Mytilida</taxon>
        <taxon>Mytiloidea</taxon>
        <taxon>Mytilidae</taxon>
        <taxon>Mytilinae</taxon>
        <taxon>Mytilus</taxon>
    </lineage>
</organism>
<accession>A0A8B6CM80</accession>
<dbReference type="AlphaFoldDB" id="A0A8B6CM80"/>
<evidence type="ECO:0000256" key="1">
    <source>
        <dbReference type="SAM" id="Phobius"/>
    </source>
</evidence>
<name>A0A8B6CM80_MYTGA</name>